<dbReference type="Proteomes" id="UP001465668">
    <property type="component" value="Unassembled WGS sequence"/>
</dbReference>
<dbReference type="EMBL" id="JARVKM010000054">
    <property type="protein sequence ID" value="KAK9773077.1"/>
    <property type="molecule type" value="Genomic_DNA"/>
</dbReference>
<name>A0ABR2XHB9_9PEZI</name>
<evidence type="ECO:0000313" key="2">
    <source>
        <dbReference type="Proteomes" id="UP001465668"/>
    </source>
</evidence>
<organism evidence="1 2">
    <name type="scientific">Seiridium cardinale</name>
    <dbReference type="NCBI Taxonomy" id="138064"/>
    <lineage>
        <taxon>Eukaryota</taxon>
        <taxon>Fungi</taxon>
        <taxon>Dikarya</taxon>
        <taxon>Ascomycota</taxon>
        <taxon>Pezizomycotina</taxon>
        <taxon>Sordariomycetes</taxon>
        <taxon>Xylariomycetidae</taxon>
        <taxon>Amphisphaeriales</taxon>
        <taxon>Sporocadaceae</taxon>
        <taxon>Seiridium</taxon>
    </lineage>
</organism>
<keyword evidence="2" id="KW-1185">Reference proteome</keyword>
<comment type="caution">
    <text evidence="1">The sequence shown here is derived from an EMBL/GenBank/DDBJ whole genome shotgun (WGS) entry which is preliminary data.</text>
</comment>
<proteinExistence type="predicted"/>
<gene>
    <name evidence="1" type="ORF">SCAR479_10199</name>
</gene>
<sequence length="172" mass="18904">MPWDAAQQTGSRVIFVWETTDLVKWGNERLYSSSDTIYGNVFQHPNVIDLDILALDSAGNNYLRSLKDKSATTVFVEYSKSGLFGSWARAGGSSGIITSRVEGPAAYRDNQVDAKAHVLLDFYGSDGYRPYESTNPKGDVWTASDRSAFPSNLGHGSLLPINQTLYNVANNK</sequence>
<protein>
    <submittedName>
        <fullName evidence="1">Uncharacterized protein</fullName>
    </submittedName>
</protein>
<evidence type="ECO:0000313" key="1">
    <source>
        <dbReference type="EMBL" id="KAK9773077.1"/>
    </source>
</evidence>
<accession>A0ABR2XHB9</accession>
<reference evidence="1 2" key="1">
    <citation type="submission" date="2024-02" db="EMBL/GenBank/DDBJ databases">
        <title>First draft genome assembly of two strains of Seiridium cardinale.</title>
        <authorList>
            <person name="Emiliani G."/>
            <person name="Scali E."/>
        </authorList>
    </citation>
    <scope>NUCLEOTIDE SEQUENCE [LARGE SCALE GENOMIC DNA]</scope>
    <source>
        <strain evidence="1 2">BM-138-000479</strain>
    </source>
</reference>